<dbReference type="AlphaFoldDB" id="A0A1F5JH89"/>
<dbReference type="EMBL" id="MFCP01000025">
    <property type="protein sequence ID" value="OGE27994.1"/>
    <property type="molecule type" value="Genomic_DNA"/>
</dbReference>
<dbReference type="Proteomes" id="UP000177555">
    <property type="component" value="Unassembled WGS sequence"/>
</dbReference>
<gene>
    <name evidence="1" type="ORF">A2867_03630</name>
</gene>
<proteinExistence type="predicted"/>
<accession>A0A1F5JH89</accession>
<evidence type="ECO:0000313" key="2">
    <source>
        <dbReference type="Proteomes" id="UP000177555"/>
    </source>
</evidence>
<protein>
    <submittedName>
        <fullName evidence="1">Uncharacterized protein</fullName>
    </submittedName>
</protein>
<comment type="caution">
    <text evidence="1">The sequence shown here is derived from an EMBL/GenBank/DDBJ whole genome shotgun (WGS) entry which is preliminary data.</text>
</comment>
<reference evidence="1 2" key="1">
    <citation type="journal article" date="2016" name="Nat. Commun.">
        <title>Thousands of microbial genomes shed light on interconnected biogeochemical processes in an aquifer system.</title>
        <authorList>
            <person name="Anantharaman K."/>
            <person name="Brown C.T."/>
            <person name="Hug L.A."/>
            <person name="Sharon I."/>
            <person name="Castelle C.J."/>
            <person name="Probst A.J."/>
            <person name="Thomas B.C."/>
            <person name="Singh A."/>
            <person name="Wilkins M.J."/>
            <person name="Karaoz U."/>
            <person name="Brodie E.L."/>
            <person name="Williams K.H."/>
            <person name="Hubbard S.S."/>
            <person name="Banfield J.F."/>
        </authorList>
    </citation>
    <scope>NUCLEOTIDE SEQUENCE [LARGE SCALE GENOMIC DNA]</scope>
</reference>
<name>A0A1F5JH89_9BACT</name>
<sequence length="73" mass="8320">MLSKLTIEQILGGCQYPKLAWNLKNWKQYALKNKGLEKIKKDFGLPRLCLVLGVSLGQGLVPNRGRNFHKILQ</sequence>
<evidence type="ECO:0000313" key="1">
    <source>
        <dbReference type="EMBL" id="OGE27994.1"/>
    </source>
</evidence>
<organism evidence="1 2">
    <name type="scientific">Candidatus Daviesbacteria bacterium RIFCSPHIGHO2_01_FULL_40_11</name>
    <dbReference type="NCBI Taxonomy" id="1797762"/>
    <lineage>
        <taxon>Bacteria</taxon>
        <taxon>Candidatus Daviesiibacteriota</taxon>
    </lineage>
</organism>